<gene>
    <name evidence="2" type="ORF">GCM10010918_27330</name>
</gene>
<evidence type="ECO:0000313" key="2">
    <source>
        <dbReference type="EMBL" id="GGG70514.1"/>
    </source>
</evidence>
<feature type="transmembrane region" description="Helical" evidence="1">
    <location>
        <begin position="42"/>
        <end position="63"/>
    </location>
</feature>
<dbReference type="Proteomes" id="UP000600247">
    <property type="component" value="Unassembled WGS sequence"/>
</dbReference>
<proteinExistence type="predicted"/>
<dbReference type="AlphaFoldDB" id="A0A917H8F6"/>
<feature type="transmembrane region" description="Helical" evidence="1">
    <location>
        <begin position="12"/>
        <end position="30"/>
    </location>
</feature>
<evidence type="ECO:0000313" key="3">
    <source>
        <dbReference type="Proteomes" id="UP000600247"/>
    </source>
</evidence>
<keyword evidence="1" id="KW-0472">Membrane</keyword>
<sequence length="71" mass="8304">MSKTLLKLIVNIITFCSIGYVIYIGYFVFFDKPVTSENITKLYSKMIYAYVTLVVILIMRAVLKKNRILKF</sequence>
<organism evidence="2 3">
    <name type="scientific">Paenibacillus radicis</name>
    <name type="common">ex Gao et al. 2016</name>
    <dbReference type="NCBI Taxonomy" id="1737354"/>
    <lineage>
        <taxon>Bacteria</taxon>
        <taxon>Bacillati</taxon>
        <taxon>Bacillota</taxon>
        <taxon>Bacilli</taxon>
        <taxon>Bacillales</taxon>
        <taxon>Paenibacillaceae</taxon>
        <taxon>Paenibacillus</taxon>
    </lineage>
</organism>
<reference evidence="2 3" key="1">
    <citation type="journal article" date="2014" name="Int. J. Syst. Evol. Microbiol.">
        <title>Complete genome sequence of Corynebacterium casei LMG S-19264T (=DSM 44701T), isolated from a smear-ripened cheese.</title>
        <authorList>
            <consortium name="US DOE Joint Genome Institute (JGI-PGF)"/>
            <person name="Walter F."/>
            <person name="Albersmeier A."/>
            <person name="Kalinowski J."/>
            <person name="Ruckert C."/>
        </authorList>
    </citation>
    <scope>NUCLEOTIDE SEQUENCE [LARGE SCALE GENOMIC DNA]</scope>
    <source>
        <strain evidence="2 3">CGMCC 1.15286</strain>
    </source>
</reference>
<dbReference type="EMBL" id="BMHY01000004">
    <property type="protein sequence ID" value="GGG70514.1"/>
    <property type="molecule type" value="Genomic_DNA"/>
</dbReference>
<keyword evidence="1" id="KW-0812">Transmembrane</keyword>
<protein>
    <submittedName>
        <fullName evidence="2">Uncharacterized protein</fullName>
    </submittedName>
</protein>
<evidence type="ECO:0000256" key="1">
    <source>
        <dbReference type="SAM" id="Phobius"/>
    </source>
</evidence>
<accession>A0A917H8F6</accession>
<keyword evidence="1" id="KW-1133">Transmembrane helix</keyword>
<keyword evidence="3" id="KW-1185">Reference proteome</keyword>
<name>A0A917H8F6_9BACL</name>
<comment type="caution">
    <text evidence="2">The sequence shown here is derived from an EMBL/GenBank/DDBJ whole genome shotgun (WGS) entry which is preliminary data.</text>
</comment>